<dbReference type="Gene3D" id="1.10.10.10">
    <property type="entry name" value="Winged helix-like DNA-binding domain superfamily/Winged helix DNA-binding domain"/>
    <property type="match status" value="1"/>
</dbReference>
<keyword evidence="7" id="KW-1185">Reference proteome</keyword>
<sequence length="318" mass="34785">MSGKTLNLLQITVKNATLRQLKTFETVARRLSFSRAANELNLSPPAVSTQIKHLEEHAGIALFEQLGKKIYLTPAGQEMLHHSRAIIHCFREAEETLAKMKSLAGGSLSVGVINAGGYFLPRLLAGFSNRNAAVDLDLTVENHDELLVRLEENRLDLAIMVGAPVEPRFTSTAFAPHAFVLVASPLHPLVGRTSIDVAELGSERFIVREKGSDTWNAMQQCFDGRLALDDPLEIRNTEAIKQAVMSGMGISFLSAHTVTLELQAGMLAVLDVTGFPVIQKWHVVHRADKQLVPAAQAFKTFLLEEGKTHASGVRTVSH</sequence>
<dbReference type="GO" id="GO:0003700">
    <property type="term" value="F:DNA-binding transcription factor activity"/>
    <property type="evidence" value="ECO:0007669"/>
    <property type="project" value="InterPro"/>
</dbReference>
<dbReference type="SUPFAM" id="SSF46785">
    <property type="entry name" value="Winged helix' DNA-binding domain"/>
    <property type="match status" value="1"/>
</dbReference>
<gene>
    <name evidence="6" type="ORF">SAMN05444165_2540</name>
</gene>
<dbReference type="GO" id="GO:0000976">
    <property type="term" value="F:transcription cis-regulatory region binding"/>
    <property type="evidence" value="ECO:0007669"/>
    <property type="project" value="TreeGrafter"/>
</dbReference>
<proteinExistence type="inferred from homology"/>
<organism evidence="6 7">
    <name type="scientific">Paraburkholderia phenazinium</name>
    <dbReference type="NCBI Taxonomy" id="60549"/>
    <lineage>
        <taxon>Bacteria</taxon>
        <taxon>Pseudomonadati</taxon>
        <taxon>Pseudomonadota</taxon>
        <taxon>Betaproteobacteria</taxon>
        <taxon>Burkholderiales</taxon>
        <taxon>Burkholderiaceae</taxon>
        <taxon>Paraburkholderia</taxon>
    </lineage>
</organism>
<dbReference type="AlphaFoldDB" id="A0A1N6IVR2"/>
<evidence type="ECO:0000313" key="7">
    <source>
        <dbReference type="Proteomes" id="UP000185151"/>
    </source>
</evidence>
<dbReference type="PROSITE" id="PS50931">
    <property type="entry name" value="HTH_LYSR"/>
    <property type="match status" value="1"/>
</dbReference>
<dbReference type="Gene3D" id="3.40.190.290">
    <property type="match status" value="1"/>
</dbReference>
<dbReference type="FunFam" id="1.10.10.10:FF:000001">
    <property type="entry name" value="LysR family transcriptional regulator"/>
    <property type="match status" value="1"/>
</dbReference>
<dbReference type="EMBL" id="FSRU01000001">
    <property type="protein sequence ID" value="SIO36104.1"/>
    <property type="molecule type" value="Genomic_DNA"/>
</dbReference>
<dbReference type="InterPro" id="IPR005119">
    <property type="entry name" value="LysR_subst-bd"/>
</dbReference>
<dbReference type="Proteomes" id="UP000185151">
    <property type="component" value="Unassembled WGS sequence"/>
</dbReference>
<dbReference type="Pfam" id="PF00126">
    <property type="entry name" value="HTH_1"/>
    <property type="match status" value="1"/>
</dbReference>
<evidence type="ECO:0000256" key="3">
    <source>
        <dbReference type="ARBA" id="ARBA00023125"/>
    </source>
</evidence>
<dbReference type="PRINTS" id="PR00039">
    <property type="entry name" value="HTHLYSR"/>
</dbReference>
<dbReference type="SUPFAM" id="SSF53850">
    <property type="entry name" value="Periplasmic binding protein-like II"/>
    <property type="match status" value="1"/>
</dbReference>
<dbReference type="Pfam" id="PF03466">
    <property type="entry name" value="LysR_substrate"/>
    <property type="match status" value="1"/>
</dbReference>
<comment type="similarity">
    <text evidence="1">Belongs to the LysR transcriptional regulatory family.</text>
</comment>
<keyword evidence="2" id="KW-0805">Transcription regulation</keyword>
<accession>A0A1N6IVR2</accession>
<evidence type="ECO:0000259" key="5">
    <source>
        <dbReference type="PROSITE" id="PS50931"/>
    </source>
</evidence>
<evidence type="ECO:0000256" key="2">
    <source>
        <dbReference type="ARBA" id="ARBA00023015"/>
    </source>
</evidence>
<protein>
    <submittedName>
        <fullName evidence="6">DNA-binding transcriptional regulator, LysR family</fullName>
    </submittedName>
</protein>
<keyword evidence="4" id="KW-0804">Transcription</keyword>
<feature type="domain" description="HTH lysR-type" evidence="5">
    <location>
        <begin position="17"/>
        <end position="73"/>
    </location>
</feature>
<dbReference type="PANTHER" id="PTHR30126">
    <property type="entry name" value="HTH-TYPE TRANSCRIPTIONAL REGULATOR"/>
    <property type="match status" value="1"/>
</dbReference>
<dbReference type="InterPro" id="IPR036388">
    <property type="entry name" value="WH-like_DNA-bd_sf"/>
</dbReference>
<evidence type="ECO:0000256" key="1">
    <source>
        <dbReference type="ARBA" id="ARBA00009437"/>
    </source>
</evidence>
<keyword evidence="3 6" id="KW-0238">DNA-binding</keyword>
<dbReference type="InterPro" id="IPR036390">
    <property type="entry name" value="WH_DNA-bd_sf"/>
</dbReference>
<dbReference type="InterPro" id="IPR000847">
    <property type="entry name" value="LysR_HTH_N"/>
</dbReference>
<evidence type="ECO:0000313" key="6">
    <source>
        <dbReference type="EMBL" id="SIO36104.1"/>
    </source>
</evidence>
<evidence type="ECO:0000256" key="4">
    <source>
        <dbReference type="ARBA" id="ARBA00023163"/>
    </source>
</evidence>
<reference evidence="6 7" key="1">
    <citation type="submission" date="2016-11" db="EMBL/GenBank/DDBJ databases">
        <authorList>
            <person name="Jaros S."/>
            <person name="Januszkiewicz K."/>
            <person name="Wedrychowicz H."/>
        </authorList>
    </citation>
    <scope>NUCLEOTIDE SEQUENCE [LARGE SCALE GENOMIC DNA]</scope>
    <source>
        <strain evidence="6 7">GAS95</strain>
    </source>
</reference>
<dbReference type="PANTHER" id="PTHR30126:SF5">
    <property type="entry name" value="HTH-TYPE TRANSCRIPTIONAL ACTIVATOR CMPR"/>
    <property type="match status" value="1"/>
</dbReference>
<name>A0A1N6IVR2_9BURK</name>